<protein>
    <recommendedName>
        <fullName evidence="3">Phospholipid/glycerol acyltransferase domain-containing protein</fullName>
    </recommendedName>
</protein>
<dbReference type="RefSeq" id="XP_040740629.1">
    <property type="nucleotide sequence ID" value="XM_040884988.1"/>
</dbReference>
<evidence type="ECO:0000256" key="1">
    <source>
        <dbReference type="SAM" id="MobiDB-lite"/>
    </source>
</evidence>
<dbReference type="GeneID" id="63801636"/>
<dbReference type="GO" id="GO:0016287">
    <property type="term" value="F:glycerone-phosphate O-acyltransferase activity"/>
    <property type="evidence" value="ECO:0007669"/>
    <property type="project" value="TreeGrafter"/>
</dbReference>
<accession>A0A1Y1VZF0</accession>
<evidence type="ECO:0000313" key="5">
    <source>
        <dbReference type="Proteomes" id="UP000193922"/>
    </source>
</evidence>
<dbReference type="GO" id="GO:0008654">
    <property type="term" value="P:phospholipid biosynthetic process"/>
    <property type="evidence" value="ECO:0007669"/>
    <property type="project" value="TreeGrafter"/>
</dbReference>
<feature type="compositionally biased region" description="Basic and acidic residues" evidence="1">
    <location>
        <begin position="725"/>
        <end position="737"/>
    </location>
</feature>
<feature type="transmembrane region" description="Helical" evidence="2">
    <location>
        <begin position="398"/>
        <end position="425"/>
    </location>
</feature>
<feature type="compositionally biased region" description="Basic and acidic residues" evidence="1">
    <location>
        <begin position="663"/>
        <end position="674"/>
    </location>
</feature>
<proteinExistence type="predicted"/>
<gene>
    <name evidence="4" type="ORF">DL89DRAFT_238281</name>
</gene>
<feature type="transmembrane region" description="Helical" evidence="2">
    <location>
        <begin position="456"/>
        <end position="478"/>
    </location>
</feature>
<sequence>MASNYEADNENYFVYDVFRAFWTRVVGLFFREVAERNAHLIPKTGPVIFVVAPHHNQFVDPVILLMHAVRRVYFLVAAASMRRKFIGFYGRALRGIPVERQQDLAKTGSGRIKLEDRYAEPTLISGIGTRFTSELQPGYKIMLSKNAGQAKVVEVISDTQVRIAKEMKELAAIGLLTSVDGATYKCVPHIDQDEMYRAVYDRFNKGECVGIFPEGGSHDRTEMLPLKAGATIMALGATAENPDLGLKIVPTGLNYFHPSKFRSRAVIDFGTPIEVPAELVAKYKQGGEAKRQACDQLLHEVSEGLKQVTLNTPDYETLKLTQAGRRLYKPTQHSLSMAQQVELTRRFIKGYSVYKDLPEVRDLAERVEDYNTQLRYYGIRDHQVETMQIGRSEAGMLFLWRLVWLLLMGAAALPGVVLNIPVFVITGIVSKRKARAALAASTVKVRARDVIATWKILIALGLVPFLYMVASLLAVWYVRRSPQHVPSSLSFVGTWSGMQLYCAAYALAALASYTALIFGEQAMDIVKSVRPLFLTLILGQEHTELLVRQREELATDITDLVNELGPKIYPEFSKTRVEGGPPADESTSGIGSAFHDTMHKAEQAIRQRVRARLHKPADEAVEAQPPAMERRPSKYSFNPPTPGTMAKLNAISPMEFLGTGGEAARKQAARKDDMSVTPTTGTSTPQQRQNGLFDFSWDDATSDFATPATGSKSPQQQQQQQQQQHPDDGVHFLDDAPGKSTGSPKAE</sequence>
<keyword evidence="5" id="KW-1185">Reference proteome</keyword>
<keyword evidence="2" id="KW-0812">Transmembrane</keyword>
<reference evidence="4 5" key="1">
    <citation type="submission" date="2016-07" db="EMBL/GenBank/DDBJ databases">
        <title>Pervasive Adenine N6-methylation of Active Genes in Fungi.</title>
        <authorList>
            <consortium name="DOE Joint Genome Institute"/>
            <person name="Mondo S.J."/>
            <person name="Dannebaum R.O."/>
            <person name="Kuo R.C."/>
            <person name="Labutti K."/>
            <person name="Haridas S."/>
            <person name="Kuo A."/>
            <person name="Salamov A."/>
            <person name="Ahrendt S.R."/>
            <person name="Lipzen A."/>
            <person name="Sullivan W."/>
            <person name="Andreopoulos W.B."/>
            <person name="Clum A."/>
            <person name="Lindquist E."/>
            <person name="Daum C."/>
            <person name="Ramamoorthy G.K."/>
            <person name="Gryganskyi A."/>
            <person name="Culley D."/>
            <person name="Magnuson J.K."/>
            <person name="James T.Y."/>
            <person name="O'Malley M.A."/>
            <person name="Stajich J.E."/>
            <person name="Spatafora J.W."/>
            <person name="Visel A."/>
            <person name="Grigoriev I.V."/>
        </authorList>
    </citation>
    <scope>NUCLEOTIDE SEQUENCE [LARGE SCALE GENOMIC DNA]</scope>
    <source>
        <strain evidence="4 5">ATCC 12442</strain>
    </source>
</reference>
<organism evidence="4 5">
    <name type="scientific">Linderina pennispora</name>
    <dbReference type="NCBI Taxonomy" id="61395"/>
    <lineage>
        <taxon>Eukaryota</taxon>
        <taxon>Fungi</taxon>
        <taxon>Fungi incertae sedis</taxon>
        <taxon>Zoopagomycota</taxon>
        <taxon>Kickxellomycotina</taxon>
        <taxon>Kickxellomycetes</taxon>
        <taxon>Kickxellales</taxon>
        <taxon>Kickxellaceae</taxon>
        <taxon>Linderina</taxon>
    </lineage>
</organism>
<evidence type="ECO:0000256" key="2">
    <source>
        <dbReference type="SAM" id="Phobius"/>
    </source>
</evidence>
<dbReference type="OrthoDB" id="2427554at2759"/>
<feature type="compositionally biased region" description="Low complexity" evidence="1">
    <location>
        <begin position="715"/>
        <end position="724"/>
    </location>
</feature>
<name>A0A1Y1VZF0_9FUNG</name>
<dbReference type="PANTHER" id="PTHR31605:SF0">
    <property type="entry name" value="GLYCEROL-3-PHOSPHATE O-ACYLTRANSFERASE 1"/>
    <property type="match status" value="1"/>
</dbReference>
<dbReference type="STRING" id="61395.A0A1Y1VZF0"/>
<feature type="compositionally biased region" description="Polar residues" evidence="1">
    <location>
        <begin position="676"/>
        <end position="690"/>
    </location>
</feature>
<feature type="domain" description="Phospholipid/glycerol acyltransferase" evidence="3">
    <location>
        <begin position="49"/>
        <end position="256"/>
    </location>
</feature>
<dbReference type="Proteomes" id="UP000193922">
    <property type="component" value="Unassembled WGS sequence"/>
</dbReference>
<comment type="caution">
    <text evidence="4">The sequence shown here is derived from an EMBL/GenBank/DDBJ whole genome shotgun (WGS) entry which is preliminary data.</text>
</comment>
<dbReference type="SUPFAM" id="SSF69593">
    <property type="entry name" value="Glycerol-3-phosphate (1)-acyltransferase"/>
    <property type="match status" value="1"/>
</dbReference>
<feature type="region of interest" description="Disordered" evidence="1">
    <location>
        <begin position="660"/>
        <end position="747"/>
    </location>
</feature>
<dbReference type="PANTHER" id="PTHR31605">
    <property type="entry name" value="GLYCEROL-3-PHOSPHATE O-ACYLTRANSFERASE 1"/>
    <property type="match status" value="1"/>
</dbReference>
<dbReference type="Pfam" id="PF01553">
    <property type="entry name" value="Acyltransferase"/>
    <property type="match status" value="1"/>
</dbReference>
<dbReference type="EMBL" id="MCFD01000015">
    <property type="protein sequence ID" value="ORX66641.1"/>
    <property type="molecule type" value="Genomic_DNA"/>
</dbReference>
<dbReference type="SMART" id="SM00563">
    <property type="entry name" value="PlsC"/>
    <property type="match status" value="1"/>
</dbReference>
<dbReference type="InterPro" id="IPR052744">
    <property type="entry name" value="GPAT/DAPAT"/>
</dbReference>
<dbReference type="AlphaFoldDB" id="A0A1Y1VZF0"/>
<dbReference type="GO" id="GO:0004366">
    <property type="term" value="F:glycerol-3-phosphate O-acyltransferase activity"/>
    <property type="evidence" value="ECO:0007669"/>
    <property type="project" value="TreeGrafter"/>
</dbReference>
<keyword evidence="2" id="KW-1133">Transmembrane helix</keyword>
<keyword evidence="2" id="KW-0472">Membrane</keyword>
<evidence type="ECO:0000259" key="3">
    <source>
        <dbReference type="SMART" id="SM00563"/>
    </source>
</evidence>
<dbReference type="InterPro" id="IPR002123">
    <property type="entry name" value="Plipid/glycerol_acylTrfase"/>
</dbReference>
<feature type="region of interest" description="Disordered" evidence="1">
    <location>
        <begin position="616"/>
        <end position="639"/>
    </location>
</feature>
<evidence type="ECO:0000313" key="4">
    <source>
        <dbReference type="EMBL" id="ORX66641.1"/>
    </source>
</evidence>
<feature type="transmembrane region" description="Helical" evidence="2">
    <location>
        <begin position="498"/>
        <end position="518"/>
    </location>
</feature>
<dbReference type="CDD" id="cd07992">
    <property type="entry name" value="LPLAT_AAK14816-like"/>
    <property type="match status" value="1"/>
</dbReference>